<feature type="transmembrane region" description="Helical" evidence="1">
    <location>
        <begin position="29"/>
        <end position="51"/>
    </location>
</feature>
<accession>A0A443IGX4</accession>
<dbReference type="Pfam" id="PF04964">
    <property type="entry name" value="Flp_Fap"/>
    <property type="match status" value="1"/>
</dbReference>
<keyword evidence="3" id="KW-1185">Reference proteome</keyword>
<keyword evidence="1" id="KW-1133">Transmembrane helix</keyword>
<dbReference type="AlphaFoldDB" id="A0A443IGX4"/>
<evidence type="ECO:0000313" key="3">
    <source>
        <dbReference type="Proteomes" id="UP000288794"/>
    </source>
</evidence>
<dbReference type="Proteomes" id="UP000288794">
    <property type="component" value="Unassembled WGS sequence"/>
</dbReference>
<reference evidence="2 3" key="1">
    <citation type="submission" date="2014-04" db="EMBL/GenBank/DDBJ databases">
        <title>Draft genome sequence of Pantoea beijingensis strain LMG 27579, an emerging pathogen to Pleurotus eryngii with potential industrial application.</title>
        <authorList>
            <person name="Xu F."/>
            <person name="Liu Y."/>
            <person name="Wang S."/>
            <person name="Yin Y."/>
            <person name="Ma Y."/>
            <person name="Zhao S."/>
            <person name="Rong C."/>
        </authorList>
    </citation>
    <scope>NUCLEOTIDE SEQUENCE [LARGE SCALE GENOMIC DNA]</scope>
    <source>
        <strain evidence="2 3">LMG 27579</strain>
    </source>
</reference>
<gene>
    <name evidence="2" type="ORF">ED28_03155</name>
</gene>
<sequence>MKNYLLGCYISAQLNMEERIKEFAKNQRGVTAIEYALIAVAMATLLASVLGDKDKGFLGALNHTFEAIAAAISSVTIAK</sequence>
<evidence type="ECO:0000313" key="2">
    <source>
        <dbReference type="EMBL" id="RWR03309.1"/>
    </source>
</evidence>
<dbReference type="EMBL" id="JMEE01000002">
    <property type="protein sequence ID" value="RWR03309.1"/>
    <property type="molecule type" value="Genomic_DNA"/>
</dbReference>
<protein>
    <submittedName>
        <fullName evidence="2">Pilus assembly protein PilA</fullName>
    </submittedName>
</protein>
<keyword evidence="1" id="KW-0472">Membrane</keyword>
<organism evidence="2 3">
    <name type="scientific">[Pantoea] beijingensis</name>
    <dbReference type="NCBI Taxonomy" id="1324864"/>
    <lineage>
        <taxon>Bacteria</taxon>
        <taxon>Pseudomonadati</taxon>
        <taxon>Pseudomonadota</taxon>
        <taxon>Gammaproteobacteria</taxon>
        <taxon>Enterobacterales</taxon>
        <taxon>Erwiniaceae</taxon>
        <taxon>Erwinia</taxon>
    </lineage>
</organism>
<proteinExistence type="predicted"/>
<comment type="caution">
    <text evidence="2">The sequence shown here is derived from an EMBL/GenBank/DDBJ whole genome shotgun (WGS) entry which is preliminary data.</text>
</comment>
<dbReference type="InterPro" id="IPR007047">
    <property type="entry name" value="Flp_Fap"/>
</dbReference>
<keyword evidence="1" id="KW-0812">Transmembrane</keyword>
<dbReference type="RefSeq" id="WP_128175156.1">
    <property type="nucleotide sequence ID" value="NZ_CP071409.1"/>
</dbReference>
<evidence type="ECO:0000256" key="1">
    <source>
        <dbReference type="SAM" id="Phobius"/>
    </source>
</evidence>
<name>A0A443IGX4_9GAMM</name>